<dbReference type="InterPro" id="IPR035435">
    <property type="entry name" value="DPH1/DPH2_euk_archaea"/>
</dbReference>
<keyword evidence="6 12" id="KW-0949">S-adenosyl-L-methionine</keyword>
<evidence type="ECO:0000256" key="9">
    <source>
        <dbReference type="ARBA" id="ARBA00023014"/>
    </source>
</evidence>
<dbReference type="Gene3D" id="3.40.50.11840">
    <property type="entry name" value="Diphthamide synthesis DPH1/DPH2 domain 1"/>
    <property type="match status" value="1"/>
</dbReference>
<evidence type="ECO:0000256" key="2">
    <source>
        <dbReference type="ARBA" id="ARBA00010173"/>
    </source>
</evidence>
<comment type="pathway">
    <text evidence="1 12">Protein modification; peptidyl-diphthamide biosynthesis.</text>
</comment>
<keyword evidence="12" id="KW-0004">4Fe-4S</keyword>
<dbReference type="InterPro" id="IPR016435">
    <property type="entry name" value="DPH1/DPH2"/>
</dbReference>
<keyword evidence="9" id="KW-0411">Iron-sulfur</keyword>
<dbReference type="PANTHER" id="PTHR10762:SF1">
    <property type="entry name" value="2-(3-AMINO-3-CARBOXYPROPYL)HISTIDINE SYNTHASE SUBUNIT 1"/>
    <property type="match status" value="1"/>
</dbReference>
<dbReference type="EMBL" id="JAUEPR010000001">
    <property type="protein sequence ID" value="KAK0490746.1"/>
    <property type="molecule type" value="Genomic_DNA"/>
</dbReference>
<comment type="similarity">
    <text evidence="2 12">Belongs to the DPH1/DPH2 family. DPH1 subfamily.</text>
</comment>
<dbReference type="Gene3D" id="3.40.50.11860">
    <property type="entry name" value="Diphthamide synthesis DPH1/DPH2 domain 3"/>
    <property type="match status" value="1"/>
</dbReference>
<evidence type="ECO:0000256" key="3">
    <source>
        <dbReference type="ARBA" id="ARBA00012221"/>
    </source>
</evidence>
<dbReference type="NCBIfam" id="TIGR00322">
    <property type="entry name" value="diphth2_R"/>
    <property type="match status" value="2"/>
</dbReference>
<evidence type="ECO:0000256" key="11">
    <source>
        <dbReference type="ARBA" id="ARBA00060338"/>
    </source>
</evidence>
<organism evidence="14 15">
    <name type="scientific">Armillaria novae-zelandiae</name>
    <dbReference type="NCBI Taxonomy" id="153914"/>
    <lineage>
        <taxon>Eukaryota</taxon>
        <taxon>Fungi</taxon>
        <taxon>Dikarya</taxon>
        <taxon>Basidiomycota</taxon>
        <taxon>Agaricomycotina</taxon>
        <taxon>Agaricomycetes</taxon>
        <taxon>Agaricomycetidae</taxon>
        <taxon>Agaricales</taxon>
        <taxon>Marasmiineae</taxon>
        <taxon>Physalacriaceae</taxon>
        <taxon>Armillaria</taxon>
    </lineage>
</organism>
<keyword evidence="7" id="KW-0479">Metal-binding</keyword>
<evidence type="ECO:0000256" key="7">
    <source>
        <dbReference type="ARBA" id="ARBA00022723"/>
    </source>
</evidence>
<evidence type="ECO:0000313" key="15">
    <source>
        <dbReference type="Proteomes" id="UP001175227"/>
    </source>
</evidence>
<evidence type="ECO:0000256" key="5">
    <source>
        <dbReference type="ARBA" id="ARBA00022679"/>
    </source>
</evidence>
<protein>
    <recommendedName>
        <fullName evidence="4 12">2-(3-amino-3-carboxypropyl)histidine synthase subunit 1</fullName>
        <ecNumber evidence="3 12">2.5.1.108</ecNumber>
    </recommendedName>
</protein>
<dbReference type="EC" id="2.5.1.108" evidence="3 12"/>
<dbReference type="FunFam" id="3.40.50.11840:FF:000001">
    <property type="entry name" value="2-(3-amino-3-carboxypropyl)histidine synthase subunit 1"/>
    <property type="match status" value="1"/>
</dbReference>
<accession>A0AA39PVY9</accession>
<dbReference type="PIRSF" id="PIRSF004967">
    <property type="entry name" value="DPH1"/>
    <property type="match status" value="1"/>
</dbReference>
<gene>
    <name evidence="14" type="ORF">IW261DRAFT_1323568</name>
</gene>
<keyword evidence="15" id="KW-1185">Reference proteome</keyword>
<evidence type="ECO:0000256" key="13">
    <source>
        <dbReference type="SAM" id="MobiDB-lite"/>
    </source>
</evidence>
<evidence type="ECO:0000313" key="14">
    <source>
        <dbReference type="EMBL" id="KAK0490746.1"/>
    </source>
</evidence>
<evidence type="ECO:0000256" key="6">
    <source>
        <dbReference type="ARBA" id="ARBA00022691"/>
    </source>
</evidence>
<dbReference type="GO" id="GO:0046872">
    <property type="term" value="F:metal ion binding"/>
    <property type="evidence" value="ECO:0007669"/>
    <property type="project" value="UniProtKB-KW"/>
</dbReference>
<proteinExistence type="inferred from homology"/>
<evidence type="ECO:0000256" key="8">
    <source>
        <dbReference type="ARBA" id="ARBA00023004"/>
    </source>
</evidence>
<keyword evidence="5 12" id="KW-0808">Transferase</keyword>
<dbReference type="Proteomes" id="UP001175227">
    <property type="component" value="Unassembled WGS sequence"/>
</dbReference>
<evidence type="ECO:0000256" key="12">
    <source>
        <dbReference type="PIRNR" id="PIRNR004967"/>
    </source>
</evidence>
<dbReference type="InterPro" id="IPR042263">
    <property type="entry name" value="DPH1/DPH2_1"/>
</dbReference>
<evidence type="ECO:0000256" key="10">
    <source>
        <dbReference type="ARBA" id="ARBA00048403"/>
    </source>
</evidence>
<dbReference type="AlphaFoldDB" id="A0AA39PVY9"/>
<keyword evidence="8" id="KW-0408">Iron</keyword>
<dbReference type="Gene3D" id="3.40.50.11850">
    <property type="entry name" value="Diphthamide synthesis DPH1/DPH2 domain 2"/>
    <property type="match status" value="1"/>
</dbReference>
<evidence type="ECO:0000256" key="1">
    <source>
        <dbReference type="ARBA" id="ARBA00005156"/>
    </source>
</evidence>
<dbReference type="InterPro" id="IPR042265">
    <property type="entry name" value="DPH1/DPH2_3"/>
</dbReference>
<feature type="region of interest" description="Disordered" evidence="13">
    <location>
        <begin position="1"/>
        <end position="35"/>
    </location>
</feature>
<dbReference type="GO" id="GO:0051539">
    <property type="term" value="F:4 iron, 4 sulfur cluster binding"/>
    <property type="evidence" value="ECO:0007669"/>
    <property type="project" value="UniProtKB-UniRule"/>
</dbReference>
<comment type="cofactor">
    <cofactor evidence="12">
        <name>[4Fe-4S] cluster</name>
        <dbReference type="ChEBI" id="CHEBI:49883"/>
    </cofactor>
    <text evidence="12">Binds 1 [4Fe-4S] cluster per subunit. The cluster is coordinated with 3 cysteines and an exchangeable S-adenosyl-L-methionine.</text>
</comment>
<dbReference type="PANTHER" id="PTHR10762">
    <property type="entry name" value="DIPHTHAMIDE BIOSYNTHESIS PROTEIN"/>
    <property type="match status" value="1"/>
</dbReference>
<sequence length="470" mass="50890">MADASAPRKRIRPRKFVGSTKAPLSSSSSSTPPLNSIPQSLLQNEALNAAISALPSNYSFEIHKTLAHIQRHGSTMVALQLPEGLQMYACAIADIIESFSDALTVVLADVTYGACCVDDYTAKALGCDLLVHYGHSCLVPVDITTGIRTLYVFVEIAIDEKHLVETVRLNLPDTKERFLESLGEERAIGEAITSGLKQHLAIAHDGEDKESKEESSVGPPTSLALVSTIQFVSALSRLKETLSSPLLNSSSPNLWPGPYAATVPRSHPLSPGEILGCTAPRLPDAPDAFIYLGDGRFHLEAAMIANPGVPAFRYDPYSKKLTREGYDHVRMRDTRLKAVKNAEGKGTWGVISGTLGRQGNPGHLKAISSLTLSGNQTSSVTPIPILLSELSPAKLALFKDSIDVFVQTSCPRLSIDWGAAFEKPLLSVYESGVVLGKWGGWWEDGEYPMDFYARGSRWVEARKNGEFITA</sequence>
<name>A0AA39PVY9_9AGAR</name>
<comment type="caution">
    <text evidence="14">The sequence shown here is derived from an EMBL/GenBank/DDBJ whole genome shotgun (WGS) entry which is preliminary data.</text>
</comment>
<dbReference type="GO" id="GO:0017183">
    <property type="term" value="P:protein histidyl modification to diphthamide"/>
    <property type="evidence" value="ECO:0007669"/>
    <property type="project" value="UniProtKB-UniRule"/>
</dbReference>
<reference evidence="14" key="1">
    <citation type="submission" date="2023-06" db="EMBL/GenBank/DDBJ databases">
        <authorList>
            <consortium name="Lawrence Berkeley National Laboratory"/>
            <person name="Ahrendt S."/>
            <person name="Sahu N."/>
            <person name="Indic B."/>
            <person name="Wong-Bajracharya J."/>
            <person name="Merenyi Z."/>
            <person name="Ke H.-M."/>
            <person name="Monk M."/>
            <person name="Kocsube S."/>
            <person name="Drula E."/>
            <person name="Lipzen A."/>
            <person name="Balint B."/>
            <person name="Henrissat B."/>
            <person name="Andreopoulos B."/>
            <person name="Martin F.M."/>
            <person name="Harder C.B."/>
            <person name="Rigling D."/>
            <person name="Ford K.L."/>
            <person name="Foster G.D."/>
            <person name="Pangilinan J."/>
            <person name="Papanicolaou A."/>
            <person name="Barry K."/>
            <person name="LaButti K."/>
            <person name="Viragh M."/>
            <person name="Koriabine M."/>
            <person name="Yan M."/>
            <person name="Riley R."/>
            <person name="Champramary S."/>
            <person name="Plett K.L."/>
            <person name="Tsai I.J."/>
            <person name="Slot J."/>
            <person name="Sipos G."/>
            <person name="Plett J."/>
            <person name="Nagy L.G."/>
            <person name="Grigoriev I.V."/>
        </authorList>
    </citation>
    <scope>NUCLEOTIDE SEQUENCE</scope>
    <source>
        <strain evidence="14">ICMP 16352</strain>
    </source>
</reference>
<comment type="catalytic activity">
    <reaction evidence="10 12">
        <text>L-histidyl-[translation elongation factor 2] + S-adenosyl-L-methionine = 2-[(3S)-amino-3-carboxypropyl]-L-histidyl-[translation elongation factor 2] + S-methyl-5'-thioadenosine + H(+)</text>
        <dbReference type="Rhea" id="RHEA:36783"/>
        <dbReference type="Rhea" id="RHEA-COMP:9748"/>
        <dbReference type="Rhea" id="RHEA-COMP:9749"/>
        <dbReference type="ChEBI" id="CHEBI:15378"/>
        <dbReference type="ChEBI" id="CHEBI:17509"/>
        <dbReference type="ChEBI" id="CHEBI:29979"/>
        <dbReference type="ChEBI" id="CHEBI:59789"/>
        <dbReference type="ChEBI" id="CHEBI:73995"/>
        <dbReference type="EC" id="2.5.1.108"/>
    </reaction>
</comment>
<evidence type="ECO:0000256" key="4">
    <source>
        <dbReference type="ARBA" id="ARBA00021915"/>
    </source>
</evidence>
<dbReference type="GO" id="GO:0090560">
    <property type="term" value="F:2-(3-amino-3-carboxypropyl)histidine synthase activity"/>
    <property type="evidence" value="ECO:0007669"/>
    <property type="project" value="UniProtKB-UniRule"/>
</dbReference>
<comment type="function">
    <text evidence="11">Catalyzes the first step of diphthamide biosynthesis, a post-translational modification of histidine which occurs in elongation factor 2. DPH1 and DPH2 transfer a 3-amino-3-carboxypropyl (ACP) group from S-adenosyl-L-methionine (SAM) to a histidine residue, the reaction is assisted by a reduction system comprising DPH3 and a NADH-dependent reductase, predominantly CBR1.</text>
</comment>
<dbReference type="Pfam" id="PF01866">
    <property type="entry name" value="Diphthamide_syn"/>
    <property type="match status" value="2"/>
</dbReference>
<dbReference type="SFLD" id="SFLDS00032">
    <property type="entry name" value="Radical_SAM_3-amino-3-carboxyp"/>
    <property type="match status" value="1"/>
</dbReference>
<dbReference type="InterPro" id="IPR042264">
    <property type="entry name" value="DPH1/DPH2_2"/>
</dbReference>